<accession>A0A1Y1S0U2</accession>
<comment type="caution">
    <text evidence="1">The sequence shown here is derived from an EMBL/GenBank/DDBJ whole genome shotgun (WGS) entry which is preliminary data.</text>
</comment>
<dbReference type="RefSeq" id="WP_083048857.1">
    <property type="nucleotide sequence ID" value="NZ_CAXXQO010000003.1"/>
</dbReference>
<reference evidence="1 2" key="1">
    <citation type="submission" date="2017-03" db="EMBL/GenBank/DDBJ databases">
        <title>Draft Genome sequence of Marispirochaeta sp. strain JC444.</title>
        <authorList>
            <person name="Shivani Y."/>
            <person name="Subhash Y."/>
            <person name="Sasikala C."/>
            <person name="Ramana C."/>
        </authorList>
    </citation>
    <scope>NUCLEOTIDE SEQUENCE [LARGE SCALE GENOMIC DNA]</scope>
    <source>
        <strain evidence="1 2">JC444</strain>
    </source>
</reference>
<gene>
    <name evidence="1" type="ORF">B4O97_04930</name>
</gene>
<keyword evidence="2" id="KW-1185">Reference proteome</keyword>
<evidence type="ECO:0008006" key="3">
    <source>
        <dbReference type="Google" id="ProtNLM"/>
    </source>
</evidence>
<dbReference type="Proteomes" id="UP000192343">
    <property type="component" value="Unassembled WGS sequence"/>
</dbReference>
<sequence>MRTTINIDDDLVKVARSIAREQGISLGQAVSVLMRRGLGSKVEYSLKNGLPVFSVAEDSRRITPEDVASFEDEV</sequence>
<evidence type="ECO:0000313" key="2">
    <source>
        <dbReference type="Proteomes" id="UP000192343"/>
    </source>
</evidence>
<dbReference type="OrthoDB" id="9813767at2"/>
<evidence type="ECO:0000313" key="1">
    <source>
        <dbReference type="EMBL" id="ORC36972.1"/>
    </source>
</evidence>
<name>A0A1Y1S0U2_9SPIO</name>
<organism evidence="1 2">
    <name type="scientific">Marispirochaeta aestuarii</name>
    <dbReference type="NCBI Taxonomy" id="1963862"/>
    <lineage>
        <taxon>Bacteria</taxon>
        <taxon>Pseudomonadati</taxon>
        <taxon>Spirochaetota</taxon>
        <taxon>Spirochaetia</taxon>
        <taxon>Spirochaetales</taxon>
        <taxon>Spirochaetaceae</taxon>
        <taxon>Marispirochaeta</taxon>
    </lineage>
</organism>
<dbReference type="EMBL" id="MWQY01000004">
    <property type="protein sequence ID" value="ORC36972.1"/>
    <property type="molecule type" value="Genomic_DNA"/>
</dbReference>
<proteinExistence type="predicted"/>
<protein>
    <recommendedName>
        <fullName evidence="3">Antitoxin</fullName>
    </recommendedName>
</protein>
<dbReference type="AlphaFoldDB" id="A0A1Y1S0U2"/>